<accession>A0A8B0SNG1</accession>
<evidence type="ECO:0000313" key="4">
    <source>
        <dbReference type="Proteomes" id="UP000664466"/>
    </source>
</evidence>
<dbReference type="Proteomes" id="UP000664466">
    <property type="component" value="Unassembled WGS sequence"/>
</dbReference>
<proteinExistence type="predicted"/>
<dbReference type="RefSeq" id="WP_207250712.1">
    <property type="nucleotide sequence ID" value="NZ_JAFMPM010000006.1"/>
</dbReference>
<reference evidence="2 4" key="1">
    <citation type="submission" date="2021-03" db="EMBL/GenBank/DDBJ databases">
        <title>Draft genome and methylome analysis of Thiotrix fructosivoruns ATCC 49748.</title>
        <authorList>
            <person name="Fomenkov A."/>
            <person name="Grabovich M.Y."/>
            <person name="Roberts R.J."/>
        </authorList>
    </citation>
    <scope>NUCLEOTIDE SEQUENCE [LARGE SCALE GENOMIC DNA]</scope>
    <source>
        <strain evidence="2 4">ATCC 49748</strain>
    </source>
</reference>
<reference evidence="3" key="2">
    <citation type="submission" date="2021-04" db="EMBL/GenBank/DDBJ databases">
        <title>Complete Genome and methylome analysis of Thiothrix fructosivorans ATCC 49748.</title>
        <authorList>
            <person name="Fomenkov A."/>
            <person name="Sun L."/>
            <person name="Vincze T."/>
            <person name="Grabovich M.Y."/>
            <person name="Roberts R.J."/>
        </authorList>
    </citation>
    <scope>NUCLEOTIDE SEQUENCE</scope>
    <source>
        <strain evidence="3">ATCC 49748</strain>
    </source>
</reference>
<feature type="region of interest" description="Disordered" evidence="1">
    <location>
        <begin position="56"/>
        <end position="81"/>
    </location>
</feature>
<gene>
    <name evidence="3" type="ORF">J1836_004285</name>
    <name evidence="2" type="ORF">J1836_08540</name>
</gene>
<keyword evidence="4" id="KW-1185">Reference proteome</keyword>
<dbReference type="AlphaFoldDB" id="A0A8B0SNG1"/>
<name>A0A8B0SNG1_9GAMM</name>
<protein>
    <submittedName>
        <fullName evidence="3">Uncharacterized protein</fullName>
    </submittedName>
</protein>
<dbReference type="EMBL" id="JAFMPM010000006">
    <property type="protein sequence ID" value="MBO0612973.1"/>
    <property type="molecule type" value="Genomic_DNA"/>
</dbReference>
<sequence>MLSLNLARRHLDTVDVCKVVDSVADIFERQAKERQAKALLQGNITRHVESPIKALVPESAEQEAEPAQAKPTPKKPEPQARDLAVAAVGNQVSAHPSLVV</sequence>
<evidence type="ECO:0000313" key="2">
    <source>
        <dbReference type="EMBL" id="MBO0612973.1"/>
    </source>
</evidence>
<dbReference type="EMBL" id="CP072748">
    <property type="protein sequence ID" value="QTX11578.1"/>
    <property type="molecule type" value="Genomic_DNA"/>
</dbReference>
<evidence type="ECO:0000256" key="1">
    <source>
        <dbReference type="SAM" id="MobiDB-lite"/>
    </source>
</evidence>
<organism evidence="3">
    <name type="scientific">Thiothrix fructosivorans</name>
    <dbReference type="NCBI Taxonomy" id="111770"/>
    <lineage>
        <taxon>Bacteria</taxon>
        <taxon>Pseudomonadati</taxon>
        <taxon>Pseudomonadota</taxon>
        <taxon>Gammaproteobacteria</taxon>
        <taxon>Thiotrichales</taxon>
        <taxon>Thiotrichaceae</taxon>
        <taxon>Thiothrix</taxon>
    </lineage>
</organism>
<evidence type="ECO:0000313" key="3">
    <source>
        <dbReference type="EMBL" id="QTX11578.1"/>
    </source>
</evidence>